<comment type="similarity">
    <text evidence="2">Belongs to the SPT5 family.</text>
</comment>
<dbReference type="InterPro" id="IPR006645">
    <property type="entry name" value="NGN-like_dom"/>
</dbReference>
<reference evidence="17" key="1">
    <citation type="journal article" date="2024" name="IScience">
        <title>Strigolactones Initiate the Formation of Haustorium-like Structures in Castilleja.</title>
        <authorList>
            <person name="Buerger M."/>
            <person name="Peterson D."/>
            <person name="Chory J."/>
        </authorList>
    </citation>
    <scope>NUCLEOTIDE SEQUENCE [LARGE SCALE GENOMIC DNA]</scope>
</reference>
<feature type="domain" description="KOW" evidence="15">
    <location>
        <begin position="267"/>
        <end position="294"/>
    </location>
</feature>
<feature type="region of interest" description="Disordered" evidence="13">
    <location>
        <begin position="1"/>
        <end position="99"/>
    </location>
</feature>
<feature type="domain" description="KOW" evidence="15">
    <location>
        <begin position="471"/>
        <end position="498"/>
    </location>
</feature>
<dbReference type="InterPro" id="IPR041973">
    <property type="entry name" value="KOW_Spt5_1"/>
</dbReference>
<dbReference type="InterPro" id="IPR005825">
    <property type="entry name" value="Ribosomal_uL24_CS"/>
</dbReference>
<feature type="domain" description="KOW" evidence="15">
    <location>
        <begin position="596"/>
        <end position="623"/>
    </location>
</feature>
<evidence type="ECO:0000313" key="16">
    <source>
        <dbReference type="EMBL" id="KAL3641224.1"/>
    </source>
</evidence>
<accession>A0ABD3DJD3</accession>
<keyword evidence="5" id="KW-0678">Repressor</keyword>
<keyword evidence="8" id="KW-0805">Transcription regulation</keyword>
<dbReference type="CDD" id="cd06082">
    <property type="entry name" value="KOW_Spt5_2"/>
    <property type="match status" value="1"/>
</dbReference>
<dbReference type="Gene3D" id="2.30.30.30">
    <property type="match status" value="4"/>
</dbReference>
<proteinExistence type="inferred from homology"/>
<sequence>MSRRRDAYRDDDDDVESYEEEEQNDEIDEDDSEDEGGGNTKRRRSKSIFVDDDEGYGGGKGGRRRGSKRRRKSVSDYFDVEAIDTSDEEEEDDELDGDDDFIDAGADIPDEYEADDRRAHRRPLLPIEDEEEEDVEEIQRRINERYSSNTVNADYDDHEATDVEHQAQLPSVIGPKLWVLKCAIGHEREVAFCLMQKYINTADELKIASAIAVDHLKGYIYVEAYKEAHVMEAVKGMRHIFPRKITQVPIKEMTDVLSVTVESKAIDVSMGSWVRVKIGIYKGDLAKVVHVDDVRQRATVKLIPRVDLKALVDKLEGRKIPKKTAFTPPARFMNIDEVRALHIPMERKRDKLTGNYFDKMDGMMFQDGFLYKPLSLKSLDTRNVQPTFDELEKFRQPAENEDGYVSSLSILVANRKKNHFLMGDRVIVVEGDLKNLKGWVEKVDGDSIDIKTKEEGLPKTLTFKDKELCKYFEPGNHVKVVSGDTEGSSGLVVSVEGYVVNIMSVTTRKLHCVFADNVVETSEVASAVTNSGSDYEIRDLVLLNDNSFGVIIRAEGKEFQVLKGFPKRPDVATVMSRDIKCKIAKQGFTKDRHMNPLSVKDVVRILDGPSMGKQGPVEHIYRETLFISDCQQLGYGGFICIKSESCMLVGGSRANGDRNVNTMTSRFSHLRTAPRVHQSHMGPRNRRDALVGNSVKIRLGNYKGYKGRVVDVKGSIVRVELVSQMKVVSVDRSHISDNVNDFPSFRYGMGNETPMRPCQTPLRPFTTPVRDSCATPRHEGMRTPMRDQAWNPLRDCASS</sequence>
<dbReference type="SUPFAM" id="SSF50104">
    <property type="entry name" value="Translation proteins SH3-like domain"/>
    <property type="match status" value="1"/>
</dbReference>
<dbReference type="Gene3D" id="3.30.70.940">
    <property type="entry name" value="NusG, N-terminal domain"/>
    <property type="match status" value="1"/>
</dbReference>
<dbReference type="InterPro" id="IPR014722">
    <property type="entry name" value="Rib_uL2_dom2"/>
</dbReference>
<evidence type="ECO:0000256" key="9">
    <source>
        <dbReference type="ARBA" id="ARBA00023159"/>
    </source>
</evidence>
<dbReference type="FunFam" id="2.30.30.30:FF:000013">
    <property type="entry name" value="Transcription elongation factor SPT5"/>
    <property type="match status" value="1"/>
</dbReference>
<feature type="compositionally biased region" description="Acidic residues" evidence="13">
    <location>
        <begin position="78"/>
        <end position="99"/>
    </location>
</feature>
<dbReference type="PROSITE" id="PS01108">
    <property type="entry name" value="RIBOSOMAL_L24"/>
    <property type="match status" value="1"/>
</dbReference>
<dbReference type="SMART" id="SM00739">
    <property type="entry name" value="KOW"/>
    <property type="match status" value="5"/>
</dbReference>
<dbReference type="CDD" id="cd09888">
    <property type="entry name" value="NGN_Euk"/>
    <property type="match status" value="1"/>
</dbReference>
<dbReference type="InterPro" id="IPR039385">
    <property type="entry name" value="NGN_Euk"/>
</dbReference>
<dbReference type="Proteomes" id="UP001632038">
    <property type="component" value="Unassembled WGS sequence"/>
</dbReference>
<dbReference type="PANTHER" id="PTHR11125">
    <property type="entry name" value="SUPPRESSOR OF TY 5"/>
    <property type="match status" value="1"/>
</dbReference>
<feature type="region of interest" description="Disordered" evidence="13">
    <location>
        <begin position="757"/>
        <end position="799"/>
    </location>
</feature>
<dbReference type="GO" id="GO:0005634">
    <property type="term" value="C:nucleus"/>
    <property type="evidence" value="ECO:0007669"/>
    <property type="project" value="UniProtKB-SubCell"/>
</dbReference>
<dbReference type="SMART" id="SM00738">
    <property type="entry name" value="NGN"/>
    <property type="match status" value="1"/>
</dbReference>
<protein>
    <recommendedName>
        <fullName evidence="3">Transcription elongation factor SPT5</fullName>
    </recommendedName>
    <alternativeName>
        <fullName evidence="12">DRB sensitivity-inducing factor large subunit</fullName>
    </alternativeName>
    <alternativeName>
        <fullName evidence="4">Transcription elongation factor spt5</fullName>
    </alternativeName>
</protein>
<feature type="compositionally biased region" description="Basic and acidic residues" evidence="13">
    <location>
        <begin position="776"/>
        <end position="785"/>
    </location>
</feature>
<evidence type="ECO:0000313" key="17">
    <source>
        <dbReference type="Proteomes" id="UP001632038"/>
    </source>
</evidence>
<dbReference type="Pfam" id="PF23284">
    <property type="entry name" value="KOW2_Spt5"/>
    <property type="match status" value="1"/>
</dbReference>
<organism evidence="16 17">
    <name type="scientific">Castilleja foliolosa</name>
    <dbReference type="NCBI Taxonomy" id="1961234"/>
    <lineage>
        <taxon>Eukaryota</taxon>
        <taxon>Viridiplantae</taxon>
        <taxon>Streptophyta</taxon>
        <taxon>Embryophyta</taxon>
        <taxon>Tracheophyta</taxon>
        <taxon>Spermatophyta</taxon>
        <taxon>Magnoliopsida</taxon>
        <taxon>eudicotyledons</taxon>
        <taxon>Gunneridae</taxon>
        <taxon>Pentapetalae</taxon>
        <taxon>asterids</taxon>
        <taxon>lamiids</taxon>
        <taxon>Lamiales</taxon>
        <taxon>Orobanchaceae</taxon>
        <taxon>Pedicularideae</taxon>
        <taxon>Castillejinae</taxon>
        <taxon>Castilleja</taxon>
    </lineage>
</organism>
<keyword evidence="6" id="KW-0597">Phosphoprotein</keyword>
<feature type="domain" description="KOW" evidence="15">
    <location>
        <begin position="419"/>
        <end position="446"/>
    </location>
</feature>
<evidence type="ECO:0000256" key="8">
    <source>
        <dbReference type="ARBA" id="ARBA00023015"/>
    </source>
</evidence>
<keyword evidence="7" id="KW-0677">Repeat</keyword>
<dbReference type="Pfam" id="PF11942">
    <property type="entry name" value="Spt5_N"/>
    <property type="match status" value="1"/>
</dbReference>
<dbReference type="InterPro" id="IPR057936">
    <property type="entry name" value="KOWx_Spt5"/>
</dbReference>
<dbReference type="Pfam" id="PF03439">
    <property type="entry name" value="Spt5-NGN"/>
    <property type="match status" value="1"/>
</dbReference>
<keyword evidence="17" id="KW-1185">Reference proteome</keyword>
<evidence type="ECO:0000256" key="13">
    <source>
        <dbReference type="SAM" id="MobiDB-lite"/>
    </source>
</evidence>
<dbReference type="InterPro" id="IPR005100">
    <property type="entry name" value="NGN-domain"/>
</dbReference>
<feature type="compositionally biased region" description="Basic residues" evidence="13">
    <location>
        <begin position="61"/>
        <end position="72"/>
    </location>
</feature>
<dbReference type="CDD" id="cd06084">
    <property type="entry name" value="KOW_Spt5_4"/>
    <property type="match status" value="1"/>
</dbReference>
<dbReference type="InterPro" id="IPR041975">
    <property type="entry name" value="KOW_Spt5_2"/>
</dbReference>
<dbReference type="EMBL" id="JAVIJP010000017">
    <property type="protein sequence ID" value="KAL3641224.1"/>
    <property type="molecule type" value="Genomic_DNA"/>
</dbReference>
<dbReference type="InterPro" id="IPR036735">
    <property type="entry name" value="NGN_dom_sf"/>
</dbReference>
<dbReference type="FunFam" id="3.30.70.940:FF:000005">
    <property type="entry name" value="Transcription elongation factor SPT5"/>
    <property type="match status" value="1"/>
</dbReference>
<feature type="domain" description="KOW" evidence="15">
    <location>
        <begin position="688"/>
        <end position="715"/>
    </location>
</feature>
<evidence type="ECO:0000256" key="12">
    <source>
        <dbReference type="ARBA" id="ARBA00029645"/>
    </source>
</evidence>
<comment type="caution">
    <text evidence="16">The sequence shown here is derived from an EMBL/GenBank/DDBJ whole genome shotgun (WGS) entry which is preliminary data.</text>
</comment>
<evidence type="ECO:0000256" key="11">
    <source>
        <dbReference type="ARBA" id="ARBA00023242"/>
    </source>
</evidence>
<evidence type="ECO:0000256" key="7">
    <source>
        <dbReference type="ARBA" id="ARBA00022737"/>
    </source>
</evidence>
<feature type="compositionally biased region" description="Acidic residues" evidence="13">
    <location>
        <begin position="9"/>
        <end position="36"/>
    </location>
</feature>
<dbReference type="AlphaFoldDB" id="A0ABD3DJD3"/>
<dbReference type="Pfam" id="PF23042">
    <property type="entry name" value="KOW1_SPT5"/>
    <property type="match status" value="1"/>
</dbReference>
<dbReference type="InterPro" id="IPR008991">
    <property type="entry name" value="Translation_prot_SH3-like_sf"/>
</dbReference>
<dbReference type="CDD" id="cd06085">
    <property type="entry name" value="KOW_Spt5_5"/>
    <property type="match status" value="1"/>
</dbReference>
<dbReference type="CDD" id="cd06081">
    <property type="entry name" value="KOW_Spt5_1"/>
    <property type="match status" value="1"/>
</dbReference>
<dbReference type="Pfam" id="PF23037">
    <property type="entry name" value="KOWx_SPT5"/>
    <property type="match status" value="1"/>
</dbReference>
<dbReference type="CDD" id="cd06083">
    <property type="entry name" value="KOW_Spt5_3"/>
    <property type="match status" value="1"/>
</dbReference>
<comment type="subcellular location">
    <subcellularLocation>
        <location evidence="1">Nucleus</location>
    </subcellularLocation>
</comment>
<keyword evidence="9" id="KW-0010">Activator</keyword>
<evidence type="ECO:0000259" key="15">
    <source>
        <dbReference type="SMART" id="SM00739"/>
    </source>
</evidence>
<evidence type="ECO:0000256" key="6">
    <source>
        <dbReference type="ARBA" id="ARBA00022553"/>
    </source>
</evidence>
<feature type="domain" description="NusG-like N-terminal" evidence="14">
    <location>
        <begin position="174"/>
        <end position="260"/>
    </location>
</feature>
<dbReference type="InterPro" id="IPR039659">
    <property type="entry name" value="SPT5"/>
</dbReference>
<evidence type="ECO:0000256" key="1">
    <source>
        <dbReference type="ARBA" id="ARBA00004123"/>
    </source>
</evidence>
<dbReference type="InterPro" id="IPR041977">
    <property type="entry name" value="KOW_Spt5_4"/>
</dbReference>
<dbReference type="InterPro" id="IPR041976">
    <property type="entry name" value="KOW_Spt5_3"/>
</dbReference>
<evidence type="ECO:0000256" key="5">
    <source>
        <dbReference type="ARBA" id="ARBA00022491"/>
    </source>
</evidence>
<dbReference type="PANTHER" id="PTHR11125:SF7">
    <property type="entry name" value="TRANSCRIPTION ELONGATION FACTOR SPT5"/>
    <property type="match status" value="1"/>
</dbReference>
<dbReference type="Pfam" id="PF23291">
    <property type="entry name" value="KOW4_SPT5"/>
    <property type="match status" value="1"/>
</dbReference>
<keyword evidence="11" id="KW-0539">Nucleus</keyword>
<gene>
    <name evidence="16" type="ORF">CASFOL_016192</name>
</gene>
<keyword evidence="10" id="KW-0804">Transcription</keyword>
<dbReference type="Pfam" id="PF23290">
    <property type="entry name" value="KOW5_SPT5"/>
    <property type="match status" value="1"/>
</dbReference>
<evidence type="ECO:0000256" key="4">
    <source>
        <dbReference type="ARBA" id="ARBA00021370"/>
    </source>
</evidence>
<evidence type="ECO:0000256" key="2">
    <source>
        <dbReference type="ARBA" id="ARBA00006956"/>
    </source>
</evidence>
<evidence type="ECO:0000256" key="10">
    <source>
        <dbReference type="ARBA" id="ARBA00023163"/>
    </source>
</evidence>
<dbReference type="InterPro" id="IPR005824">
    <property type="entry name" value="KOW"/>
</dbReference>
<evidence type="ECO:0000259" key="14">
    <source>
        <dbReference type="SMART" id="SM00738"/>
    </source>
</evidence>
<dbReference type="InterPro" id="IPR041978">
    <property type="entry name" value="KOW_Spt5_5"/>
</dbReference>
<name>A0ABD3DJD3_9LAMI</name>
<evidence type="ECO:0000256" key="3">
    <source>
        <dbReference type="ARBA" id="ARBA00020181"/>
    </source>
</evidence>
<dbReference type="InterPro" id="IPR022581">
    <property type="entry name" value="Spt5_N"/>
</dbReference>